<comment type="cofactor">
    <cofactor evidence="1">
        <name>Zn(2+)</name>
        <dbReference type="ChEBI" id="CHEBI:29105"/>
    </cofactor>
</comment>
<keyword evidence="10" id="KW-1015">Disulfide bond</keyword>
<dbReference type="GO" id="GO:0006508">
    <property type="term" value="P:proteolysis"/>
    <property type="evidence" value="ECO:0007669"/>
    <property type="project" value="UniProtKB-KW"/>
</dbReference>
<feature type="domain" description="Peptidase M14" evidence="12">
    <location>
        <begin position="111"/>
        <end position="396"/>
    </location>
</feature>
<keyword evidence="9" id="KW-0482">Metalloprotease</keyword>
<dbReference type="InterPro" id="IPR000834">
    <property type="entry name" value="Peptidase_M14"/>
</dbReference>
<evidence type="ECO:0000256" key="4">
    <source>
        <dbReference type="ARBA" id="ARBA00022670"/>
    </source>
</evidence>
<dbReference type="AlphaFoldDB" id="A0A821M9Z2"/>
<accession>A0A821M9Z2</accession>
<keyword evidence="5" id="KW-0479">Metal-binding</keyword>
<dbReference type="GO" id="GO:0008270">
    <property type="term" value="F:zinc ion binding"/>
    <property type="evidence" value="ECO:0007669"/>
    <property type="project" value="InterPro"/>
</dbReference>
<evidence type="ECO:0000256" key="2">
    <source>
        <dbReference type="ARBA" id="ARBA00005988"/>
    </source>
</evidence>
<dbReference type="OrthoDB" id="3626597at2759"/>
<evidence type="ECO:0000256" key="5">
    <source>
        <dbReference type="ARBA" id="ARBA00022723"/>
    </source>
</evidence>
<evidence type="ECO:0000313" key="14">
    <source>
        <dbReference type="Proteomes" id="UP000663880"/>
    </source>
</evidence>
<dbReference type="SMART" id="SM00631">
    <property type="entry name" value="Zn_pept"/>
    <property type="match status" value="1"/>
</dbReference>
<dbReference type="Gene3D" id="3.30.70.340">
    <property type="entry name" value="Metallocarboxypeptidase-like"/>
    <property type="match status" value="1"/>
</dbReference>
<keyword evidence="3" id="KW-0121">Carboxypeptidase</keyword>
<evidence type="ECO:0000256" key="11">
    <source>
        <dbReference type="PROSITE-ProRule" id="PRU01379"/>
    </source>
</evidence>
<reference evidence="13" key="1">
    <citation type="submission" date="2021-02" db="EMBL/GenBank/DDBJ databases">
        <authorList>
            <person name="Steward A R."/>
        </authorList>
    </citation>
    <scope>NUCLEOTIDE SEQUENCE</scope>
</reference>
<dbReference type="FunFam" id="3.40.630.10:FF:000084">
    <property type="entry name" value="Carboxypeptidase B2"/>
    <property type="match status" value="1"/>
</dbReference>
<dbReference type="SUPFAM" id="SSF53187">
    <property type="entry name" value="Zn-dependent exopeptidases"/>
    <property type="match status" value="1"/>
</dbReference>
<evidence type="ECO:0000256" key="10">
    <source>
        <dbReference type="ARBA" id="ARBA00023157"/>
    </source>
</evidence>
<evidence type="ECO:0000256" key="8">
    <source>
        <dbReference type="ARBA" id="ARBA00022833"/>
    </source>
</evidence>
<dbReference type="Proteomes" id="UP000663880">
    <property type="component" value="Unassembled WGS sequence"/>
</dbReference>
<evidence type="ECO:0000259" key="12">
    <source>
        <dbReference type="PROSITE" id="PS52035"/>
    </source>
</evidence>
<dbReference type="PANTHER" id="PTHR11705">
    <property type="entry name" value="PROTEASE FAMILY M14 CARBOXYPEPTIDASE A,B"/>
    <property type="match status" value="1"/>
</dbReference>
<dbReference type="SUPFAM" id="SSF54897">
    <property type="entry name" value="Protease propeptides/inhibitors"/>
    <property type="match status" value="1"/>
</dbReference>
<evidence type="ECO:0000256" key="1">
    <source>
        <dbReference type="ARBA" id="ARBA00001947"/>
    </source>
</evidence>
<dbReference type="EMBL" id="CAJOBZ010000002">
    <property type="protein sequence ID" value="CAF4763668.1"/>
    <property type="molecule type" value="Genomic_DNA"/>
</dbReference>
<dbReference type="PANTHER" id="PTHR11705:SF91">
    <property type="entry name" value="FI01817P-RELATED"/>
    <property type="match status" value="1"/>
</dbReference>
<dbReference type="GO" id="GO:0004181">
    <property type="term" value="F:metallocarboxypeptidase activity"/>
    <property type="evidence" value="ECO:0007669"/>
    <property type="project" value="InterPro"/>
</dbReference>
<comment type="caution">
    <text evidence="13">The sequence shown here is derived from an EMBL/GenBank/DDBJ whole genome shotgun (WGS) entry which is preliminary data.</text>
</comment>
<sequence>MSSKIFNIVLCVYGKHEGYKGYQVYNIDLKTEEQQKNLHLLKSDGIDFWRKPSQKYGVVGKAMVPPSHRMWFEDKLEELGVEKEIAINDVFEYLLETQEFKNADTSFDFAGYYRYDKIIDYMKTIETSYENSTDIEIKLVENGTTDEGRPIVYFKIGNPTRNNSVVIIEAGINPREWITVPAALNVVDKVIQQRRLLDGFDWIIIPVVNPDGYEYTHTNLRLWTKNRSVRSNLGTICPGVNINRNFDIDWQISDSSTSPCSHLYAGTEPFSEPETRFIRSLHMEYSERILLYISLQNTAGFIAYPWQYERAASGMFRQHYVLGTQMVDAMGGDYNLDIGSLAFGDRASGTSTDYLTLNGVLYAFNIDVQDQDVQAEDIKTVVDNVWRGIAVAAESFLE</sequence>
<organism evidence="13 14">
    <name type="scientific">Pieris macdunnoughi</name>
    <dbReference type="NCBI Taxonomy" id="345717"/>
    <lineage>
        <taxon>Eukaryota</taxon>
        <taxon>Metazoa</taxon>
        <taxon>Ecdysozoa</taxon>
        <taxon>Arthropoda</taxon>
        <taxon>Hexapoda</taxon>
        <taxon>Insecta</taxon>
        <taxon>Pterygota</taxon>
        <taxon>Neoptera</taxon>
        <taxon>Endopterygota</taxon>
        <taxon>Lepidoptera</taxon>
        <taxon>Glossata</taxon>
        <taxon>Ditrysia</taxon>
        <taxon>Papilionoidea</taxon>
        <taxon>Pieridae</taxon>
        <taxon>Pierinae</taxon>
        <taxon>Pieris</taxon>
    </lineage>
</organism>
<name>A0A821M9Z2_9NEOP</name>
<keyword evidence="6" id="KW-0732">Signal</keyword>
<keyword evidence="4" id="KW-0645">Protease</keyword>
<comment type="similarity">
    <text evidence="2 11">Belongs to the peptidase M14 family.</text>
</comment>
<proteinExistence type="inferred from homology"/>
<evidence type="ECO:0000256" key="3">
    <source>
        <dbReference type="ARBA" id="ARBA00022645"/>
    </source>
</evidence>
<evidence type="ECO:0000313" key="13">
    <source>
        <dbReference type="EMBL" id="CAF4763668.1"/>
    </source>
</evidence>
<dbReference type="GO" id="GO:0005615">
    <property type="term" value="C:extracellular space"/>
    <property type="evidence" value="ECO:0007669"/>
    <property type="project" value="TreeGrafter"/>
</dbReference>
<dbReference type="Gene3D" id="3.40.630.10">
    <property type="entry name" value="Zn peptidases"/>
    <property type="match status" value="1"/>
</dbReference>
<protein>
    <recommendedName>
        <fullName evidence="12">Peptidase M14 domain-containing protein</fullName>
    </recommendedName>
</protein>
<dbReference type="Pfam" id="PF02244">
    <property type="entry name" value="Propep_M14"/>
    <property type="match status" value="1"/>
</dbReference>
<keyword evidence="14" id="KW-1185">Reference proteome</keyword>
<dbReference type="Pfam" id="PF00246">
    <property type="entry name" value="Peptidase_M14"/>
    <property type="match status" value="1"/>
</dbReference>
<keyword evidence="8" id="KW-0862">Zinc</keyword>
<evidence type="ECO:0000256" key="7">
    <source>
        <dbReference type="ARBA" id="ARBA00022801"/>
    </source>
</evidence>
<comment type="caution">
    <text evidence="11">Lacks conserved residue(s) required for the propagation of feature annotation.</text>
</comment>
<evidence type="ECO:0000256" key="6">
    <source>
        <dbReference type="ARBA" id="ARBA00022729"/>
    </source>
</evidence>
<keyword evidence="7" id="KW-0378">Hydrolase</keyword>
<gene>
    <name evidence="13" type="ORF">PMACD_LOCUS1443</name>
</gene>
<evidence type="ECO:0000256" key="9">
    <source>
        <dbReference type="ARBA" id="ARBA00023049"/>
    </source>
</evidence>
<dbReference type="InterPro" id="IPR003146">
    <property type="entry name" value="M14A_act_pep"/>
</dbReference>
<dbReference type="PROSITE" id="PS52035">
    <property type="entry name" value="PEPTIDASE_M14"/>
    <property type="match status" value="1"/>
</dbReference>
<dbReference type="InterPro" id="IPR036990">
    <property type="entry name" value="M14A-like_propep"/>
</dbReference>